<comment type="caution">
    <text evidence="1">The sequence shown here is derived from an EMBL/GenBank/DDBJ whole genome shotgun (WGS) entry which is preliminary data.</text>
</comment>
<keyword evidence="2" id="KW-1185">Reference proteome</keyword>
<gene>
    <name evidence="1" type="ORF">BIFANG_03772</name>
</gene>
<dbReference type="EMBL" id="ABYS02000013">
    <property type="protein sequence ID" value="EEP20449.1"/>
    <property type="molecule type" value="Genomic_DNA"/>
</dbReference>
<dbReference type="AlphaFoldDB" id="C4FHD6"/>
<dbReference type="Proteomes" id="UP000006408">
    <property type="component" value="Unassembled WGS sequence"/>
</dbReference>
<sequence length="65" mass="7319">MMATTGISLEWVESGSTTATNAAAAPRQTENQPLTPFENFHFVFVVPIDYRNKSHKVKFFVKSEN</sequence>
<evidence type="ECO:0000313" key="1">
    <source>
        <dbReference type="EMBL" id="EEP20449.1"/>
    </source>
</evidence>
<dbReference type="PATRIC" id="fig|518635.17.peg.340"/>
<reference evidence="1" key="1">
    <citation type="submission" date="2009-04" db="EMBL/GenBank/DDBJ databases">
        <authorList>
            <person name="Weinstock G."/>
            <person name="Sodergren E."/>
            <person name="Clifton S."/>
            <person name="Fulton L."/>
            <person name="Fulton B."/>
            <person name="Courtney L."/>
            <person name="Fronick C."/>
            <person name="Harrison M."/>
            <person name="Strong C."/>
            <person name="Farmer C."/>
            <person name="Delahaunty K."/>
            <person name="Markovic C."/>
            <person name="Hall O."/>
            <person name="Minx P."/>
            <person name="Tomlinson C."/>
            <person name="Mitreva M."/>
            <person name="Nelson J."/>
            <person name="Hou S."/>
            <person name="Wollam A."/>
            <person name="Pepin K.H."/>
            <person name="Johnson M."/>
            <person name="Bhonagiri V."/>
            <person name="Nash W.E."/>
            <person name="Warren W."/>
            <person name="Chinwalla A."/>
            <person name="Mardis E.R."/>
            <person name="Wilson R.K."/>
        </authorList>
    </citation>
    <scope>NUCLEOTIDE SEQUENCE [LARGE SCALE GENOMIC DNA]</scope>
    <source>
        <strain evidence="1">DSM 20098</strain>
    </source>
</reference>
<name>C4FHD6_9BIFI</name>
<dbReference type="HOGENOM" id="CLU_2840999_0_0_11"/>
<dbReference type="KEGG" id="bang:BBAG_0331"/>
<proteinExistence type="predicted"/>
<accession>C4FHD6</accession>
<protein>
    <submittedName>
        <fullName evidence="1">Uncharacterized protein</fullName>
    </submittedName>
</protein>
<organism evidence="1 2">
    <name type="scientific">Bifidobacterium angulatum DSM 20098 = JCM 7096</name>
    <dbReference type="NCBI Taxonomy" id="518635"/>
    <lineage>
        <taxon>Bacteria</taxon>
        <taxon>Bacillati</taxon>
        <taxon>Actinomycetota</taxon>
        <taxon>Actinomycetes</taxon>
        <taxon>Bifidobacteriales</taxon>
        <taxon>Bifidobacteriaceae</taxon>
        <taxon>Bifidobacterium</taxon>
    </lineage>
</organism>
<evidence type="ECO:0000313" key="2">
    <source>
        <dbReference type="Proteomes" id="UP000006408"/>
    </source>
</evidence>